<dbReference type="InterPro" id="IPR006598">
    <property type="entry name" value="CAP10"/>
</dbReference>
<dbReference type="EMBL" id="ML213725">
    <property type="protein sequence ID" value="TFK31626.1"/>
    <property type="molecule type" value="Genomic_DNA"/>
</dbReference>
<dbReference type="AlphaFoldDB" id="A0A5C3LIA8"/>
<dbReference type="OrthoDB" id="541052at2759"/>
<gene>
    <name evidence="2" type="ORF">BDQ12DRAFT_693841</name>
</gene>
<name>A0A5C3LIA8_9AGAR</name>
<dbReference type="PANTHER" id="PTHR12203:SF118">
    <property type="entry name" value="BETA-1,2-XYLOSYLTRANSFERASE 1"/>
    <property type="match status" value="1"/>
</dbReference>
<evidence type="ECO:0000313" key="3">
    <source>
        <dbReference type="Proteomes" id="UP000308652"/>
    </source>
</evidence>
<evidence type="ECO:0000313" key="2">
    <source>
        <dbReference type="EMBL" id="TFK31626.1"/>
    </source>
</evidence>
<evidence type="ECO:0000259" key="1">
    <source>
        <dbReference type="SMART" id="SM00672"/>
    </source>
</evidence>
<protein>
    <submittedName>
        <fullName evidence="2">Glycosyl transferase family 90-domain-containing protein</fullName>
    </submittedName>
</protein>
<sequence length="619" mass="71230">MLVPRSRSSKRTLKWLIVVAALALFIFGVPKLNYGSRETTVKPQKTKPAKAISPARTRNSVAEAPIVEQQPQTRPASPLGKHMYRSDGLLEVNEDGYHPIYELMEKAGKAWNMKLKRSSRTLQEAVKEYRRRYLRDPPKGFDIWWKYVKEHNVQLPDEYDQIHNDLEPFWGLEPADLIQIQSELENKKDSYTLGKNSSGLVDVLTYSFEEGRYKQLIHGSERIIALLNEVHEDLPDFRATFSPHDGPNRHSDYEVKAACMEAAGSQSYVERAALPKIHHLGWVSACSPTSPARLKPIDLNKPPPPPTKKTFIYDHIPAMDPCLHPGHLHHHGQFLSHNMGPTPQEAMVPEFSQCSTTIHHNIRIPTPYGWIDDILPRSNDPEFDEKIDERLLWRGTNTGMFREPGKHWLHSQRDWLVGYTNELNGTLKVLPPVTDRKQRVSPYKEVRKARVNPAVMDTAFVGKPSSCKQPLCDQLWDLFPWKEFQTQKEAGAYKYVMDVDGNGWSGRFKRLITSNSLIFKSTIYPEWYADRIAPWVHYVPIQLDLSDLHDALFFFRGDPCGEGAHEDLGRKIAEAGREWSRTFWRREDLVAYFFRLLLEYARLMSLDREGVSYHGPSSG</sequence>
<dbReference type="Pfam" id="PF05686">
    <property type="entry name" value="Glyco_transf_90"/>
    <property type="match status" value="1"/>
</dbReference>
<dbReference type="GO" id="GO:0016740">
    <property type="term" value="F:transferase activity"/>
    <property type="evidence" value="ECO:0007669"/>
    <property type="project" value="UniProtKB-KW"/>
</dbReference>
<reference evidence="2 3" key="1">
    <citation type="journal article" date="2019" name="Nat. Ecol. Evol.">
        <title>Megaphylogeny resolves global patterns of mushroom evolution.</title>
        <authorList>
            <person name="Varga T."/>
            <person name="Krizsan K."/>
            <person name="Foldi C."/>
            <person name="Dima B."/>
            <person name="Sanchez-Garcia M."/>
            <person name="Sanchez-Ramirez S."/>
            <person name="Szollosi G.J."/>
            <person name="Szarkandi J.G."/>
            <person name="Papp V."/>
            <person name="Albert L."/>
            <person name="Andreopoulos W."/>
            <person name="Angelini C."/>
            <person name="Antonin V."/>
            <person name="Barry K.W."/>
            <person name="Bougher N.L."/>
            <person name="Buchanan P."/>
            <person name="Buyck B."/>
            <person name="Bense V."/>
            <person name="Catcheside P."/>
            <person name="Chovatia M."/>
            <person name="Cooper J."/>
            <person name="Damon W."/>
            <person name="Desjardin D."/>
            <person name="Finy P."/>
            <person name="Geml J."/>
            <person name="Haridas S."/>
            <person name="Hughes K."/>
            <person name="Justo A."/>
            <person name="Karasinski D."/>
            <person name="Kautmanova I."/>
            <person name="Kiss B."/>
            <person name="Kocsube S."/>
            <person name="Kotiranta H."/>
            <person name="LaButti K.M."/>
            <person name="Lechner B.E."/>
            <person name="Liimatainen K."/>
            <person name="Lipzen A."/>
            <person name="Lukacs Z."/>
            <person name="Mihaltcheva S."/>
            <person name="Morgado L.N."/>
            <person name="Niskanen T."/>
            <person name="Noordeloos M.E."/>
            <person name="Ohm R.A."/>
            <person name="Ortiz-Santana B."/>
            <person name="Ovrebo C."/>
            <person name="Racz N."/>
            <person name="Riley R."/>
            <person name="Savchenko A."/>
            <person name="Shiryaev A."/>
            <person name="Soop K."/>
            <person name="Spirin V."/>
            <person name="Szebenyi C."/>
            <person name="Tomsovsky M."/>
            <person name="Tulloss R.E."/>
            <person name="Uehling J."/>
            <person name="Grigoriev I.V."/>
            <person name="Vagvolgyi C."/>
            <person name="Papp T."/>
            <person name="Martin F.M."/>
            <person name="Miettinen O."/>
            <person name="Hibbett D.S."/>
            <person name="Nagy L.G."/>
        </authorList>
    </citation>
    <scope>NUCLEOTIDE SEQUENCE [LARGE SCALE GENOMIC DNA]</scope>
    <source>
        <strain evidence="2 3">CBS 166.37</strain>
    </source>
</reference>
<dbReference type="Proteomes" id="UP000308652">
    <property type="component" value="Unassembled WGS sequence"/>
</dbReference>
<dbReference type="InterPro" id="IPR051091">
    <property type="entry name" value="O-Glucosyltr/Glycosyltrsf_90"/>
</dbReference>
<proteinExistence type="predicted"/>
<accession>A0A5C3LIA8</accession>
<dbReference type="SMART" id="SM00672">
    <property type="entry name" value="CAP10"/>
    <property type="match status" value="1"/>
</dbReference>
<feature type="domain" description="Glycosyl transferase CAP10" evidence="1">
    <location>
        <begin position="315"/>
        <end position="607"/>
    </location>
</feature>
<keyword evidence="2" id="KW-0808">Transferase</keyword>
<organism evidence="2 3">
    <name type="scientific">Crucibulum laeve</name>
    <dbReference type="NCBI Taxonomy" id="68775"/>
    <lineage>
        <taxon>Eukaryota</taxon>
        <taxon>Fungi</taxon>
        <taxon>Dikarya</taxon>
        <taxon>Basidiomycota</taxon>
        <taxon>Agaricomycotina</taxon>
        <taxon>Agaricomycetes</taxon>
        <taxon>Agaricomycetidae</taxon>
        <taxon>Agaricales</taxon>
        <taxon>Agaricineae</taxon>
        <taxon>Nidulariaceae</taxon>
        <taxon>Crucibulum</taxon>
    </lineage>
</organism>
<keyword evidence="3" id="KW-1185">Reference proteome</keyword>
<dbReference type="PANTHER" id="PTHR12203">
    <property type="entry name" value="KDEL LYS-ASP-GLU-LEU CONTAINING - RELATED"/>
    <property type="match status" value="1"/>
</dbReference>